<gene>
    <name evidence="2" type="ORF">HMPREF1526_00991</name>
</gene>
<organism evidence="2 3">
    <name type="scientific">Butyricicoccus pullicaecorum 1.2</name>
    <dbReference type="NCBI Taxonomy" id="1203606"/>
    <lineage>
        <taxon>Bacteria</taxon>
        <taxon>Bacillati</taxon>
        <taxon>Bacillota</taxon>
        <taxon>Clostridia</taxon>
        <taxon>Eubacteriales</taxon>
        <taxon>Butyricicoccaceae</taxon>
        <taxon>Butyricicoccus</taxon>
    </lineage>
</organism>
<comment type="caution">
    <text evidence="2">The sequence shown here is derived from an EMBL/GenBank/DDBJ whole genome shotgun (WGS) entry which is preliminary data.</text>
</comment>
<accession>R8VZI4</accession>
<name>R8VZI4_9FIRM</name>
<keyword evidence="1" id="KW-0812">Transmembrane</keyword>
<evidence type="ECO:0000313" key="3">
    <source>
        <dbReference type="Proteomes" id="UP000013981"/>
    </source>
</evidence>
<feature type="transmembrane region" description="Helical" evidence="1">
    <location>
        <begin position="28"/>
        <end position="54"/>
    </location>
</feature>
<evidence type="ECO:0000256" key="1">
    <source>
        <dbReference type="SAM" id="Phobius"/>
    </source>
</evidence>
<sequence length="58" mass="6086">MKTVCKVAAIVCMVAIFGQVGRCDTGDIGVLACLAGIVLWSVPLALCLALTGWLEHVR</sequence>
<protein>
    <submittedName>
        <fullName evidence="2">Uncharacterized protein</fullName>
    </submittedName>
</protein>
<dbReference type="Proteomes" id="UP000013981">
    <property type="component" value="Unassembled WGS sequence"/>
</dbReference>
<dbReference type="HOGENOM" id="CLU_2970702_0_0_9"/>
<reference evidence="2 3" key="1">
    <citation type="submission" date="2013-01" db="EMBL/GenBank/DDBJ databases">
        <title>The Genome Sequence of Butyricicoccus pullicaecorum 1.2.</title>
        <authorList>
            <consortium name="The Broad Institute Genome Sequencing Platform"/>
            <person name="Earl A."/>
            <person name="Ward D."/>
            <person name="Feldgarden M."/>
            <person name="Gevers D."/>
            <person name="Van Immerseel F."/>
            <person name="Eeckhaut V."/>
            <person name="Walker B."/>
            <person name="Young S.K."/>
            <person name="Zeng Q."/>
            <person name="Gargeya S."/>
            <person name="Fitzgerald M."/>
            <person name="Haas B."/>
            <person name="Abouelleil A."/>
            <person name="Alvarado L."/>
            <person name="Arachchi H.M."/>
            <person name="Berlin A.M."/>
            <person name="Chapman S.B."/>
            <person name="Dewar J."/>
            <person name="Goldberg J."/>
            <person name="Griggs A."/>
            <person name="Gujja S."/>
            <person name="Hansen M."/>
            <person name="Howarth C."/>
            <person name="Imamovic A."/>
            <person name="Larimer J."/>
            <person name="McCowan C."/>
            <person name="Murphy C."/>
            <person name="Neiman D."/>
            <person name="Pearson M."/>
            <person name="Priest M."/>
            <person name="Roberts A."/>
            <person name="Saif S."/>
            <person name="Shea T."/>
            <person name="Sisk P."/>
            <person name="Sykes S."/>
            <person name="Wortman J."/>
            <person name="Nusbaum C."/>
            <person name="Birren B."/>
        </authorList>
    </citation>
    <scope>NUCLEOTIDE SEQUENCE [LARGE SCALE GENOMIC DNA]</scope>
    <source>
        <strain evidence="2 3">1.2</strain>
    </source>
</reference>
<keyword evidence="3" id="KW-1185">Reference proteome</keyword>
<proteinExistence type="predicted"/>
<dbReference type="AlphaFoldDB" id="R8VZI4"/>
<evidence type="ECO:0000313" key="2">
    <source>
        <dbReference type="EMBL" id="EOQ37963.1"/>
    </source>
</evidence>
<keyword evidence="1" id="KW-0472">Membrane</keyword>
<dbReference type="EMBL" id="AQOB01000004">
    <property type="protein sequence ID" value="EOQ37963.1"/>
    <property type="molecule type" value="Genomic_DNA"/>
</dbReference>
<keyword evidence="1" id="KW-1133">Transmembrane helix</keyword>